<dbReference type="PANTHER" id="PTHR24220:SF86">
    <property type="entry name" value="ABC TRANSPORTER ABCH.1"/>
    <property type="match status" value="1"/>
</dbReference>
<evidence type="ECO:0000259" key="4">
    <source>
        <dbReference type="PROSITE" id="PS50893"/>
    </source>
</evidence>
<keyword evidence="3 5" id="KW-0067">ATP-binding</keyword>
<accession>A0A926NAP0</accession>
<dbReference type="InterPro" id="IPR027417">
    <property type="entry name" value="P-loop_NTPase"/>
</dbReference>
<dbReference type="EMBL" id="JACXAH010000024">
    <property type="protein sequence ID" value="MBD1373386.1"/>
    <property type="molecule type" value="Genomic_DNA"/>
</dbReference>
<evidence type="ECO:0000256" key="2">
    <source>
        <dbReference type="ARBA" id="ARBA00022741"/>
    </source>
</evidence>
<keyword evidence="6" id="KW-1185">Reference proteome</keyword>
<protein>
    <submittedName>
        <fullName evidence="5">ABC transporter ATP-binding protein</fullName>
    </submittedName>
</protein>
<proteinExistence type="predicted"/>
<dbReference type="Proteomes" id="UP000661691">
    <property type="component" value="Unassembled WGS sequence"/>
</dbReference>
<keyword evidence="2" id="KW-0547">Nucleotide-binding</keyword>
<dbReference type="SUPFAM" id="SSF52540">
    <property type="entry name" value="P-loop containing nucleoside triphosphate hydrolases"/>
    <property type="match status" value="1"/>
</dbReference>
<dbReference type="InterPro" id="IPR003439">
    <property type="entry name" value="ABC_transporter-like_ATP-bd"/>
</dbReference>
<dbReference type="InterPro" id="IPR017871">
    <property type="entry name" value="ABC_transporter-like_CS"/>
</dbReference>
<dbReference type="RefSeq" id="WP_191140784.1">
    <property type="nucleotide sequence ID" value="NZ_JACXAG020000008.1"/>
</dbReference>
<dbReference type="GO" id="GO:0005524">
    <property type="term" value="F:ATP binding"/>
    <property type="evidence" value="ECO:0007669"/>
    <property type="project" value="UniProtKB-KW"/>
</dbReference>
<dbReference type="Gene3D" id="3.40.50.300">
    <property type="entry name" value="P-loop containing nucleotide triphosphate hydrolases"/>
    <property type="match status" value="1"/>
</dbReference>
<evidence type="ECO:0000313" key="5">
    <source>
        <dbReference type="EMBL" id="MBD1373386.1"/>
    </source>
</evidence>
<dbReference type="InterPro" id="IPR015854">
    <property type="entry name" value="ABC_transpr_LolD-like"/>
</dbReference>
<sequence>MIEADGVWKVFGSGESKVEALRGIHLNIESGEMLAIMGPSGCGKTSLLNCLSGLDSVSSGVVKVDGITLSDLNEVDRDQLRSNKMGFVFQSYNLLSVLTAQENVELPLLIQGIKRKEAKEKASEILKRVGLYKRKNHLPTQLSGGQAQRVALARALITQPSVIWADEPTGALDRSTSNMIMDLFLQMNRTERTSMVIVTHDPQIARQCDRVLYMDSGLIVDEQYGRED</sequence>
<dbReference type="FunFam" id="3.40.50.300:FF:000032">
    <property type="entry name" value="Export ABC transporter ATP-binding protein"/>
    <property type="match status" value="1"/>
</dbReference>
<dbReference type="InterPro" id="IPR017911">
    <property type="entry name" value="MacB-like_ATP-bd"/>
</dbReference>
<dbReference type="AlphaFoldDB" id="A0A926NAP0"/>
<dbReference type="Pfam" id="PF00005">
    <property type="entry name" value="ABC_tran"/>
    <property type="match status" value="1"/>
</dbReference>
<reference evidence="5" key="1">
    <citation type="submission" date="2020-09" db="EMBL/GenBank/DDBJ databases">
        <title>A novel bacterium of genus Hazenella, isolated from South China Sea.</title>
        <authorList>
            <person name="Huang H."/>
            <person name="Mo K."/>
            <person name="Hu Y."/>
        </authorList>
    </citation>
    <scope>NUCLEOTIDE SEQUENCE</scope>
    <source>
        <strain evidence="5">IB182357</strain>
    </source>
</reference>
<keyword evidence="1" id="KW-0813">Transport</keyword>
<name>A0A926NAP0_9BACL</name>
<dbReference type="PROSITE" id="PS00211">
    <property type="entry name" value="ABC_TRANSPORTER_1"/>
    <property type="match status" value="1"/>
</dbReference>
<dbReference type="GO" id="GO:0016887">
    <property type="term" value="F:ATP hydrolysis activity"/>
    <property type="evidence" value="ECO:0007669"/>
    <property type="project" value="InterPro"/>
</dbReference>
<evidence type="ECO:0000256" key="3">
    <source>
        <dbReference type="ARBA" id="ARBA00022840"/>
    </source>
</evidence>
<feature type="domain" description="ABC transporter" evidence="4">
    <location>
        <begin position="2"/>
        <end position="227"/>
    </location>
</feature>
<gene>
    <name evidence="5" type="ORF">IC620_13610</name>
</gene>
<dbReference type="SMART" id="SM00382">
    <property type="entry name" value="AAA"/>
    <property type="match status" value="1"/>
</dbReference>
<evidence type="ECO:0000256" key="1">
    <source>
        <dbReference type="ARBA" id="ARBA00022448"/>
    </source>
</evidence>
<dbReference type="InterPro" id="IPR003593">
    <property type="entry name" value="AAA+_ATPase"/>
</dbReference>
<dbReference type="PANTHER" id="PTHR24220">
    <property type="entry name" value="IMPORT ATP-BINDING PROTEIN"/>
    <property type="match status" value="1"/>
</dbReference>
<dbReference type="PROSITE" id="PS50893">
    <property type="entry name" value="ABC_TRANSPORTER_2"/>
    <property type="match status" value="1"/>
</dbReference>
<organism evidence="5 6">
    <name type="scientific">Polycladospora coralii</name>
    <dbReference type="NCBI Taxonomy" id="2771432"/>
    <lineage>
        <taxon>Bacteria</taxon>
        <taxon>Bacillati</taxon>
        <taxon>Bacillota</taxon>
        <taxon>Bacilli</taxon>
        <taxon>Bacillales</taxon>
        <taxon>Thermoactinomycetaceae</taxon>
        <taxon>Polycladospora</taxon>
    </lineage>
</organism>
<dbReference type="CDD" id="cd03255">
    <property type="entry name" value="ABC_MJ0796_LolCDE_FtsE"/>
    <property type="match status" value="1"/>
</dbReference>
<comment type="caution">
    <text evidence="5">The sequence shown here is derived from an EMBL/GenBank/DDBJ whole genome shotgun (WGS) entry which is preliminary data.</text>
</comment>
<dbReference type="GO" id="GO:0005886">
    <property type="term" value="C:plasma membrane"/>
    <property type="evidence" value="ECO:0007669"/>
    <property type="project" value="TreeGrafter"/>
</dbReference>
<dbReference type="GO" id="GO:0022857">
    <property type="term" value="F:transmembrane transporter activity"/>
    <property type="evidence" value="ECO:0007669"/>
    <property type="project" value="UniProtKB-ARBA"/>
</dbReference>
<dbReference type="GO" id="GO:0098796">
    <property type="term" value="C:membrane protein complex"/>
    <property type="evidence" value="ECO:0007669"/>
    <property type="project" value="UniProtKB-ARBA"/>
</dbReference>
<evidence type="ECO:0000313" key="6">
    <source>
        <dbReference type="Proteomes" id="UP000661691"/>
    </source>
</evidence>